<keyword evidence="3" id="KW-0804">Transcription</keyword>
<evidence type="ECO:0000313" key="6">
    <source>
        <dbReference type="Proteomes" id="UP000307943"/>
    </source>
</evidence>
<comment type="caution">
    <text evidence="5">The sequence shown here is derived from an EMBL/GenBank/DDBJ whole genome shotgun (WGS) entry which is preliminary data.</text>
</comment>
<evidence type="ECO:0000313" key="5">
    <source>
        <dbReference type="EMBL" id="TNJ63285.1"/>
    </source>
</evidence>
<evidence type="ECO:0000259" key="4">
    <source>
        <dbReference type="PROSITE" id="PS01124"/>
    </source>
</evidence>
<dbReference type="AlphaFoldDB" id="A0A5C4T394"/>
<dbReference type="PRINTS" id="PR00032">
    <property type="entry name" value="HTHARAC"/>
</dbReference>
<dbReference type="SMART" id="SM00342">
    <property type="entry name" value="HTH_ARAC"/>
    <property type="match status" value="1"/>
</dbReference>
<evidence type="ECO:0000256" key="1">
    <source>
        <dbReference type="ARBA" id="ARBA00023015"/>
    </source>
</evidence>
<dbReference type="Pfam" id="PF12833">
    <property type="entry name" value="HTH_18"/>
    <property type="match status" value="1"/>
</dbReference>
<accession>A0A5C4T394</accession>
<protein>
    <submittedName>
        <fullName evidence="5">Helix-turn-helix domain-containing protein</fullName>
    </submittedName>
</protein>
<dbReference type="PROSITE" id="PS01124">
    <property type="entry name" value="HTH_ARAC_FAMILY_2"/>
    <property type="match status" value="1"/>
</dbReference>
<proteinExistence type="predicted"/>
<dbReference type="SUPFAM" id="SSF51215">
    <property type="entry name" value="Regulatory protein AraC"/>
    <property type="match status" value="1"/>
</dbReference>
<dbReference type="EMBL" id="VDCQ01000045">
    <property type="protein sequence ID" value="TNJ63285.1"/>
    <property type="molecule type" value="Genomic_DNA"/>
</dbReference>
<keyword evidence="1" id="KW-0805">Transcription regulation</keyword>
<keyword evidence="2" id="KW-0238">DNA-binding</keyword>
<dbReference type="PANTHER" id="PTHR43280:SF2">
    <property type="entry name" value="HTH-TYPE TRANSCRIPTIONAL REGULATOR EXSA"/>
    <property type="match status" value="1"/>
</dbReference>
<dbReference type="OrthoDB" id="2237754at2"/>
<dbReference type="SUPFAM" id="SSF46689">
    <property type="entry name" value="Homeodomain-like"/>
    <property type="match status" value="2"/>
</dbReference>
<dbReference type="InterPro" id="IPR018060">
    <property type="entry name" value="HTH_AraC"/>
</dbReference>
<dbReference type="InterPro" id="IPR037923">
    <property type="entry name" value="HTH-like"/>
</dbReference>
<dbReference type="GO" id="GO:0003700">
    <property type="term" value="F:DNA-binding transcription factor activity"/>
    <property type="evidence" value="ECO:0007669"/>
    <property type="project" value="InterPro"/>
</dbReference>
<dbReference type="InterPro" id="IPR020449">
    <property type="entry name" value="Tscrpt_reg_AraC-type_HTH"/>
</dbReference>
<reference evidence="5 6" key="1">
    <citation type="submission" date="2019-05" db="EMBL/GenBank/DDBJ databases">
        <title>We sequenced the genome of Paenibacillus hemerocallicola KCTC 33185 for further insight into its adaptation and study the phylogeny of Paenibacillus.</title>
        <authorList>
            <person name="Narsing Rao M.P."/>
        </authorList>
    </citation>
    <scope>NUCLEOTIDE SEQUENCE [LARGE SCALE GENOMIC DNA]</scope>
    <source>
        <strain evidence="5 6">KCTC 33185</strain>
    </source>
</reference>
<sequence>MKPWSPPYSLTEQERQYADNSALQCFDFRFVRNTPGTLVQLNSIGIDERFTTAYRQHGLMRRFLEGHFIFQYTLSGFGAIRIGEEIHELHPGEAFFVKLPSDHAYYLPDHSTSWAFAFMNLYGPYVQECWQRITSRFGQVLTLDIDSAPIRTLLEVHRQASQSQIRDGYRASEMAYRFLMECCRHFFASRPAMKNWPPAIVQAVHYFHDHYAQVEGMEQLAEQLGLSKYHFLRLFRQCTGLTTVQYLTKIRMDHAVHLLRSTSWSVEQIAQEIGYAHSSYFCKVFRSSFGATPHQFRANKEWEHDHITF</sequence>
<dbReference type="PANTHER" id="PTHR43280">
    <property type="entry name" value="ARAC-FAMILY TRANSCRIPTIONAL REGULATOR"/>
    <property type="match status" value="1"/>
</dbReference>
<dbReference type="RefSeq" id="WP_139605212.1">
    <property type="nucleotide sequence ID" value="NZ_VDCQ01000045.1"/>
</dbReference>
<name>A0A5C4T394_9BACL</name>
<keyword evidence="6" id="KW-1185">Reference proteome</keyword>
<dbReference type="InterPro" id="IPR003313">
    <property type="entry name" value="AraC-bd"/>
</dbReference>
<organism evidence="5 6">
    <name type="scientific">Paenibacillus hemerocallicola</name>
    <dbReference type="NCBI Taxonomy" id="1172614"/>
    <lineage>
        <taxon>Bacteria</taxon>
        <taxon>Bacillati</taxon>
        <taxon>Bacillota</taxon>
        <taxon>Bacilli</taxon>
        <taxon>Bacillales</taxon>
        <taxon>Paenibacillaceae</taxon>
        <taxon>Paenibacillus</taxon>
    </lineage>
</organism>
<dbReference type="Gene3D" id="1.10.10.60">
    <property type="entry name" value="Homeodomain-like"/>
    <property type="match status" value="2"/>
</dbReference>
<evidence type="ECO:0000256" key="2">
    <source>
        <dbReference type="ARBA" id="ARBA00023125"/>
    </source>
</evidence>
<evidence type="ECO:0000256" key="3">
    <source>
        <dbReference type="ARBA" id="ARBA00023163"/>
    </source>
</evidence>
<dbReference type="Pfam" id="PF02311">
    <property type="entry name" value="AraC_binding"/>
    <property type="match status" value="1"/>
</dbReference>
<dbReference type="InterPro" id="IPR018062">
    <property type="entry name" value="HTH_AraC-typ_CS"/>
</dbReference>
<dbReference type="GO" id="GO:0043565">
    <property type="term" value="F:sequence-specific DNA binding"/>
    <property type="evidence" value="ECO:0007669"/>
    <property type="project" value="InterPro"/>
</dbReference>
<dbReference type="Proteomes" id="UP000307943">
    <property type="component" value="Unassembled WGS sequence"/>
</dbReference>
<dbReference type="InterPro" id="IPR009057">
    <property type="entry name" value="Homeodomain-like_sf"/>
</dbReference>
<dbReference type="PROSITE" id="PS00041">
    <property type="entry name" value="HTH_ARAC_FAMILY_1"/>
    <property type="match status" value="1"/>
</dbReference>
<feature type="domain" description="HTH araC/xylS-type" evidence="4">
    <location>
        <begin position="201"/>
        <end position="299"/>
    </location>
</feature>
<gene>
    <name evidence="5" type="ORF">FE784_26165</name>
</gene>